<dbReference type="RefSeq" id="WP_110827141.1">
    <property type="nucleotide sequence ID" value="NZ_QKLU01000001.1"/>
</dbReference>
<dbReference type="OrthoDB" id="9803764at2"/>
<keyword evidence="5" id="KW-1185">Reference proteome</keyword>
<dbReference type="Pfam" id="PF12833">
    <property type="entry name" value="HTH_18"/>
    <property type="match status" value="1"/>
</dbReference>
<dbReference type="PANTHER" id="PTHR43130">
    <property type="entry name" value="ARAC-FAMILY TRANSCRIPTIONAL REGULATOR"/>
    <property type="match status" value="1"/>
</dbReference>
<dbReference type="PANTHER" id="PTHR43130:SF3">
    <property type="entry name" value="HTH-TYPE TRANSCRIPTIONAL REGULATOR RV1931C"/>
    <property type="match status" value="1"/>
</dbReference>
<evidence type="ECO:0000256" key="2">
    <source>
        <dbReference type="ARBA" id="ARBA00023163"/>
    </source>
</evidence>
<dbReference type="Pfam" id="PF01965">
    <property type="entry name" value="DJ-1_PfpI"/>
    <property type="match status" value="1"/>
</dbReference>
<dbReference type="SUPFAM" id="SSF46689">
    <property type="entry name" value="Homeodomain-like"/>
    <property type="match status" value="1"/>
</dbReference>
<dbReference type="Gene3D" id="1.10.10.60">
    <property type="entry name" value="Homeodomain-like"/>
    <property type="match status" value="2"/>
</dbReference>
<keyword evidence="1" id="KW-0805">Transcription regulation</keyword>
<dbReference type="InterPro" id="IPR002818">
    <property type="entry name" value="DJ-1/PfpI"/>
</dbReference>
<dbReference type="InterPro" id="IPR052158">
    <property type="entry name" value="INH-QAR"/>
</dbReference>
<dbReference type="Gene3D" id="3.40.50.880">
    <property type="match status" value="1"/>
</dbReference>
<dbReference type="EMBL" id="QKLU01000001">
    <property type="protein sequence ID" value="PYF77059.1"/>
    <property type="molecule type" value="Genomic_DNA"/>
</dbReference>
<dbReference type="InterPro" id="IPR018060">
    <property type="entry name" value="HTH_AraC"/>
</dbReference>
<evidence type="ECO:0000259" key="3">
    <source>
        <dbReference type="PROSITE" id="PS01124"/>
    </source>
</evidence>
<gene>
    <name evidence="4" type="ORF">B0O44_101537</name>
</gene>
<evidence type="ECO:0000313" key="5">
    <source>
        <dbReference type="Proteomes" id="UP000248198"/>
    </source>
</evidence>
<reference evidence="4 5" key="1">
    <citation type="submission" date="2018-06" db="EMBL/GenBank/DDBJ databases">
        <title>Genomic Encyclopedia of Archaeal and Bacterial Type Strains, Phase II (KMG-II): from individual species to whole genera.</title>
        <authorList>
            <person name="Goeker M."/>
        </authorList>
    </citation>
    <scope>NUCLEOTIDE SEQUENCE [LARGE SCALE GENOMIC DNA]</scope>
    <source>
        <strain evidence="4 5">DSM 27372</strain>
    </source>
</reference>
<accession>A0A318UZP0</accession>
<dbReference type="InterPro" id="IPR009057">
    <property type="entry name" value="Homeodomain-like_sf"/>
</dbReference>
<dbReference type="Proteomes" id="UP000248198">
    <property type="component" value="Unassembled WGS sequence"/>
</dbReference>
<protein>
    <submittedName>
        <fullName evidence="4">Transcriptional regulator GlxA family with amidase domain</fullName>
    </submittedName>
</protein>
<comment type="caution">
    <text evidence="4">The sequence shown here is derived from an EMBL/GenBank/DDBJ whole genome shotgun (WGS) entry which is preliminary data.</text>
</comment>
<evidence type="ECO:0000313" key="4">
    <source>
        <dbReference type="EMBL" id="PYF77059.1"/>
    </source>
</evidence>
<name>A0A318UZP0_9SPHI</name>
<dbReference type="SUPFAM" id="SSF52317">
    <property type="entry name" value="Class I glutamine amidotransferase-like"/>
    <property type="match status" value="1"/>
</dbReference>
<dbReference type="AlphaFoldDB" id="A0A318UZP0"/>
<dbReference type="GO" id="GO:0003700">
    <property type="term" value="F:DNA-binding transcription factor activity"/>
    <property type="evidence" value="ECO:0007669"/>
    <property type="project" value="InterPro"/>
</dbReference>
<proteinExistence type="predicted"/>
<dbReference type="InterPro" id="IPR029062">
    <property type="entry name" value="Class_I_gatase-like"/>
</dbReference>
<sequence>MATGRVIFFLFDGVHLLDLAGAVTVFYESGCCGKPYELCYVSPYTHPNTSSGLGFNNVSPLEDIEVVSGDIVIVAGMEIARWDRNDDARWIPWLQKAAAMGASICSVCTAAFALAAAGLLEGRQCTTHWAWTSTLQKQYPGIKVIENRLYVKSGKIYTSAGIATGIDLALFLVEEEHGIAFACKVAKEMVVYLRREGTARQDSIYLQNRQHIHHQIHQVQDYIVQHLKQKISISELAQLVHLSPRTLTRLFKTATDLTIGQYIQQLRLEKALNLLQSNHKMDWIARECGYKSPNQLRQLVKQQTQLA</sequence>
<dbReference type="PROSITE" id="PS01124">
    <property type="entry name" value="HTH_ARAC_FAMILY_2"/>
    <property type="match status" value="1"/>
</dbReference>
<keyword evidence="2" id="KW-0804">Transcription</keyword>
<evidence type="ECO:0000256" key="1">
    <source>
        <dbReference type="ARBA" id="ARBA00023015"/>
    </source>
</evidence>
<feature type="domain" description="HTH araC/xylS-type" evidence="3">
    <location>
        <begin position="217"/>
        <end position="307"/>
    </location>
</feature>
<organism evidence="4 5">
    <name type="scientific">Pedobacter nutrimenti</name>
    <dbReference type="NCBI Taxonomy" id="1241337"/>
    <lineage>
        <taxon>Bacteria</taxon>
        <taxon>Pseudomonadati</taxon>
        <taxon>Bacteroidota</taxon>
        <taxon>Sphingobacteriia</taxon>
        <taxon>Sphingobacteriales</taxon>
        <taxon>Sphingobacteriaceae</taxon>
        <taxon>Pedobacter</taxon>
    </lineage>
</organism>
<dbReference type="GO" id="GO:0043565">
    <property type="term" value="F:sequence-specific DNA binding"/>
    <property type="evidence" value="ECO:0007669"/>
    <property type="project" value="InterPro"/>
</dbReference>
<dbReference type="SMART" id="SM00342">
    <property type="entry name" value="HTH_ARAC"/>
    <property type="match status" value="1"/>
</dbReference>